<evidence type="ECO:0000313" key="8">
    <source>
        <dbReference type="Proteomes" id="UP000549394"/>
    </source>
</evidence>
<dbReference type="OrthoDB" id="41905at2759"/>
<evidence type="ECO:0000313" key="7">
    <source>
        <dbReference type="EMBL" id="CAD5120270.1"/>
    </source>
</evidence>
<keyword evidence="5" id="KW-0472">Membrane</keyword>
<evidence type="ECO:0000256" key="3">
    <source>
        <dbReference type="ARBA" id="ARBA00022692"/>
    </source>
</evidence>
<comment type="caution">
    <text evidence="7">The sequence shown here is derived from an EMBL/GenBank/DDBJ whole genome shotgun (WGS) entry which is preliminary data.</text>
</comment>
<evidence type="ECO:0000256" key="2">
    <source>
        <dbReference type="ARBA" id="ARBA00008458"/>
    </source>
</evidence>
<gene>
    <name evidence="7" type="ORF">DGYR_LOCUS8385</name>
</gene>
<keyword evidence="3" id="KW-0812">Transmembrane</keyword>
<dbReference type="GO" id="GO:0004521">
    <property type="term" value="F:RNA endonuclease activity"/>
    <property type="evidence" value="ECO:0007669"/>
    <property type="project" value="InterPro"/>
</dbReference>
<name>A0A7I8VVB1_9ANNE</name>
<proteinExistence type="inferred from homology"/>
<feature type="chain" id="PRO_5029731704" evidence="6">
    <location>
        <begin position="20"/>
        <end position="1475"/>
    </location>
</feature>
<comment type="subcellular location">
    <subcellularLocation>
        <location evidence="1">Membrane</location>
        <topology evidence="1">Multi-pass membrane protein</topology>
    </subcellularLocation>
</comment>
<feature type="signal peptide" evidence="6">
    <location>
        <begin position="1"/>
        <end position="19"/>
    </location>
</feature>
<sequence length="1475" mass="167524">MQKLLEVISICALIGLVSGSRFSLGVGKSMDYSLSVGQKQWLISNNTWVVYKHRLYQTSDHSLELIDRLTKRGEDALGSFTSFIYVFKPKGHDVIYINIINSYEGERPFVLFGQYFENEFLGTDLNGKDGVASGFPTFNVQKSANLGFLAMGGIMFGDINKKLGTWGTSDTKDISSGLDSGPLVLFREDSDDAMILTRFNGFMDTSAHYNLDNTGQGSVSWGVMGGVKKIPKDYTCWFIAYHSEHGIKEAIEGWGDIMRMKYKKTPAYRESDLTNNYIGYWTDNGAYYYYKTEDGKNYQQTMLDIKKYADDMKIPYRYIQYDSWFYKKGPNRGGVIEWYNTPDIYPNGMQYIFNQTTWTVSAHNRWWSSKTVYAKENGGKYNFHLEPYHDLAIPLDQQFWTDLFSFSKTWGLTVYEQDWLNKEFNTLNITTENVRVGETWLKQMGKGAREAGVNIQYCMSPSRVALQGVEIPVVTQARASNDYLSTPDQWRIGISSHIADAVGIAPFKDNFWTASVQPGNPYDKTEPHPALQSIVATLSTGPVGPSDKIGLSNVSLIMRTCNADGLILKPSFPAKAIDLQIKKAAFKGWGKEEIWTTQSIISGHRFGIILGAGLQHTYTINSKSAKLEKLPLSVLYKYNSDRIEKFGSTESLTLDNNCTLENFCLYYTSPIIQDGSNTLAILGELNKWVPISPKRLREIAFVGSIPYLIIEGAVGEKVTYSFLINNKLISLDCVIPPNFCGAGQLKVQISIDGSYSINIGKDVWLRSSPTEVAFNGQMHSVENGRLSTPDVRTSFGKDSLGRYTIDIFSYRIKDHQLYYKVFIKSYTQSSFYLFGQKFHGDFYGCNVKGKNSVASAFPSFRVDLNNTLGFLAMGGIMVGDTDKQLGKWGTIDMHRINSGLDSGPLVLFKQNKDDALIISPFSNFMDVSAYYDLDEKGQGKVSWGLMGSIQKIPSDYETSFIICYNESGIKETIEKWGSTLRKYYNKDYSYMKSDFVNNYIGYWTDNGGYYYYKTEKDKNYEKTVLDVQKYANEMQIPYRYVQYDSWWYHQAPFRQGVTEWTSKSDVFPDGLVGMFNKTGWTVLAHNRWWSPKTNYAKQNGGNYDFRLEYDTNLALPLEERFWTDLMIEAKKWGLRVYEQDWLNKQFDEMHFTTRNVGIARKWLLQMGRGANKAGINIQYCMSPSRAALQSIEIPVVSQIRVSQDYLLDSEQWRIGISSHFAYALALAPFKDNFWTTSIQSENPYHKEEPYPALESVVATISTGPVGPSDKIGLSNVTLIMKSCNNDGLILKPSVPARSIDLIIKHTAFEGAIGEEIWTAHSTISNFIFGIILAADLKEMYLLDPQACKFGKKFPDSIVYQYNSKLIGRFGSTTSIVVDNSCTRKTFCLLYTSPIFELRDSRVSLLGELSKWVPISPQRIERIEQTENDILLSIKGAYNELINFTAMENDKTFVITCKLNESLKAIISIRRRLCLY</sequence>
<reference evidence="7 8" key="1">
    <citation type="submission" date="2020-08" db="EMBL/GenBank/DDBJ databases">
        <authorList>
            <person name="Hejnol A."/>
        </authorList>
    </citation>
    <scope>NUCLEOTIDE SEQUENCE [LARGE SCALE GENOMIC DNA]</scope>
</reference>
<protein>
    <submittedName>
        <fullName evidence="7">DgyrCDS8839</fullName>
    </submittedName>
</protein>
<dbReference type="PANTHER" id="PTHR31733">
    <property type="entry name" value="RIBONUCLEASE KAPPA"/>
    <property type="match status" value="1"/>
</dbReference>
<accession>A0A7I8VVB1</accession>
<evidence type="ECO:0000256" key="4">
    <source>
        <dbReference type="ARBA" id="ARBA00022989"/>
    </source>
</evidence>
<keyword evidence="6" id="KW-0732">Signal</keyword>
<evidence type="ECO:0000256" key="6">
    <source>
        <dbReference type="SAM" id="SignalP"/>
    </source>
</evidence>
<organism evidence="7 8">
    <name type="scientific">Dimorphilus gyrociliatus</name>
    <dbReference type="NCBI Taxonomy" id="2664684"/>
    <lineage>
        <taxon>Eukaryota</taxon>
        <taxon>Metazoa</taxon>
        <taxon>Spiralia</taxon>
        <taxon>Lophotrochozoa</taxon>
        <taxon>Annelida</taxon>
        <taxon>Polychaeta</taxon>
        <taxon>Polychaeta incertae sedis</taxon>
        <taxon>Dinophilidae</taxon>
        <taxon>Dimorphilus</taxon>
    </lineage>
</organism>
<evidence type="ECO:0000256" key="5">
    <source>
        <dbReference type="ARBA" id="ARBA00023136"/>
    </source>
</evidence>
<evidence type="ECO:0000256" key="1">
    <source>
        <dbReference type="ARBA" id="ARBA00004141"/>
    </source>
</evidence>
<dbReference type="EMBL" id="CAJFCJ010000012">
    <property type="protein sequence ID" value="CAD5120270.1"/>
    <property type="molecule type" value="Genomic_DNA"/>
</dbReference>
<dbReference type="Proteomes" id="UP000549394">
    <property type="component" value="Unassembled WGS sequence"/>
</dbReference>
<dbReference type="GO" id="GO:0016020">
    <property type="term" value="C:membrane"/>
    <property type="evidence" value="ECO:0007669"/>
    <property type="project" value="UniProtKB-SubCell"/>
</dbReference>
<keyword evidence="8" id="KW-1185">Reference proteome</keyword>
<dbReference type="InterPro" id="IPR026770">
    <property type="entry name" value="RNase_K"/>
</dbReference>
<keyword evidence="4" id="KW-1133">Transmembrane helix</keyword>
<comment type="similarity">
    <text evidence="2">Belongs to the RNase K family.</text>
</comment>